<name>A0ACC2DD63_DIPCM</name>
<evidence type="ECO:0000313" key="2">
    <source>
        <dbReference type="Proteomes" id="UP001162992"/>
    </source>
</evidence>
<proteinExistence type="predicted"/>
<organism evidence="1 2">
    <name type="scientific">Diphasiastrum complanatum</name>
    <name type="common">Issler's clubmoss</name>
    <name type="synonym">Lycopodium complanatum</name>
    <dbReference type="NCBI Taxonomy" id="34168"/>
    <lineage>
        <taxon>Eukaryota</taxon>
        <taxon>Viridiplantae</taxon>
        <taxon>Streptophyta</taxon>
        <taxon>Embryophyta</taxon>
        <taxon>Tracheophyta</taxon>
        <taxon>Lycopodiopsida</taxon>
        <taxon>Lycopodiales</taxon>
        <taxon>Lycopodiaceae</taxon>
        <taxon>Lycopodioideae</taxon>
        <taxon>Diphasiastrum</taxon>
    </lineage>
</organism>
<reference evidence="2" key="1">
    <citation type="journal article" date="2024" name="Proc. Natl. Acad. Sci. U.S.A.">
        <title>Extraordinary preservation of gene collinearity over three hundred million years revealed in homosporous lycophytes.</title>
        <authorList>
            <person name="Li C."/>
            <person name="Wickell D."/>
            <person name="Kuo L.Y."/>
            <person name="Chen X."/>
            <person name="Nie B."/>
            <person name="Liao X."/>
            <person name="Peng D."/>
            <person name="Ji J."/>
            <person name="Jenkins J."/>
            <person name="Williams M."/>
            <person name="Shu S."/>
            <person name="Plott C."/>
            <person name="Barry K."/>
            <person name="Rajasekar S."/>
            <person name="Grimwood J."/>
            <person name="Han X."/>
            <person name="Sun S."/>
            <person name="Hou Z."/>
            <person name="He W."/>
            <person name="Dai G."/>
            <person name="Sun C."/>
            <person name="Schmutz J."/>
            <person name="Leebens-Mack J.H."/>
            <person name="Li F.W."/>
            <person name="Wang L."/>
        </authorList>
    </citation>
    <scope>NUCLEOTIDE SEQUENCE [LARGE SCALE GENOMIC DNA]</scope>
    <source>
        <strain evidence="2">cv. PW_Plant_1</strain>
    </source>
</reference>
<accession>A0ACC2DD63</accession>
<evidence type="ECO:0000313" key="1">
    <source>
        <dbReference type="EMBL" id="KAJ7552181.1"/>
    </source>
</evidence>
<comment type="caution">
    <text evidence="1">The sequence shown here is derived from an EMBL/GenBank/DDBJ whole genome shotgun (WGS) entry which is preliminary data.</text>
</comment>
<sequence>MGSISKDELHTGSQQLINNVWGDMPEEQFYASQGVINSKEFFSTANGRIFTQSFLPRSHELKGIVCLNHGYSSHTGWLVQFTAISFAQWGYAAFAADFLGHGRSDGLPCYIPNINKLAETSLSYFKSIRDSKEYKGKPAFLYGESMGGAVALLMHLKDPEGWDGVILAAPMITVPETRNPSWLHFTACRMMLGLADTWPIPSRSSNSDLQDYRDEERAKLRAMDTLRYIGQVRFGSYRELLWLMDHLQKNMDKITLPILTLHGTGDNVTDPGGSKMLVDKAKSKDKTAKFYEGSHHSLVQGEPEETRKTILADIKEWLDQQVQKSSKL</sequence>
<gene>
    <name evidence="1" type="ORF">O6H91_06G045700</name>
</gene>
<dbReference type="Proteomes" id="UP001162992">
    <property type="component" value="Chromosome 6"/>
</dbReference>
<dbReference type="EMBL" id="CM055097">
    <property type="protein sequence ID" value="KAJ7552181.1"/>
    <property type="molecule type" value="Genomic_DNA"/>
</dbReference>
<protein>
    <submittedName>
        <fullName evidence="1">Uncharacterized protein</fullName>
    </submittedName>
</protein>
<keyword evidence="2" id="KW-1185">Reference proteome</keyword>